<sequence>MKRLLWITLVSGFIFGLCSCGDSQQERQRLSKLERARLDSIDRAALKVGVMPTLDCLPVYLAYEDSLFLKQGVDVHLRYYTAQMDCDTALMNGRVEGSITDLIRGARMVRKGTPLTYPIATDTYWQLITNKKARIADLKQLSDKMIAMTRYSATDYLADLAVDSGKPKYDVYRVQINDVNLRLKMLLNNEMDAMLLPEPQATRARMDKHVVLMDSRDKNLNLGAFAFREKALKQPGRKQQLQKFIQAYNIAVDSINSKGVKHYSKLISKYCHVDEKTIGNLPKIKYNHALEPRRRDLEAAARVAKH</sequence>
<comment type="subcellular location">
    <subcellularLocation>
        <location evidence="1">Periplasm</location>
    </subcellularLocation>
</comment>
<dbReference type="RefSeq" id="WP_153124729.1">
    <property type="nucleotide sequence ID" value="NZ_VZCB01000080.1"/>
</dbReference>
<reference evidence="5 6" key="1">
    <citation type="submission" date="2019-09" db="EMBL/GenBank/DDBJ databases">
        <title>Distinct polysaccharide growth profiles of human intestinal Prevotella copri isolates.</title>
        <authorList>
            <person name="Fehlner-Peach H."/>
            <person name="Magnabosco C."/>
            <person name="Raghavan V."/>
            <person name="Scher J.U."/>
            <person name="Tett A."/>
            <person name="Cox L.M."/>
            <person name="Gottsegen C."/>
            <person name="Watters A."/>
            <person name="Wiltshire- Gordon J.D."/>
            <person name="Segata N."/>
            <person name="Bonneau R."/>
            <person name="Littman D.R."/>
        </authorList>
    </citation>
    <scope>NUCLEOTIDE SEQUENCE [LARGE SCALE GENOMIC DNA]</scope>
    <source>
        <strain evidence="6">iA622</strain>
    </source>
</reference>
<protein>
    <submittedName>
        <fullName evidence="5">ABC transporter substrate-binding protein</fullName>
    </submittedName>
</protein>
<feature type="domain" description="SsuA/THI5-like" evidence="4">
    <location>
        <begin position="56"/>
        <end position="252"/>
    </location>
</feature>
<dbReference type="EMBL" id="VZCB01000080">
    <property type="protein sequence ID" value="MQN81490.1"/>
    <property type="molecule type" value="Genomic_DNA"/>
</dbReference>
<dbReference type="Proteomes" id="UP000480425">
    <property type="component" value="Unassembled WGS sequence"/>
</dbReference>
<gene>
    <name evidence="5" type="ORF">F7D73_11130</name>
</gene>
<evidence type="ECO:0000256" key="3">
    <source>
        <dbReference type="ARBA" id="ARBA00022729"/>
    </source>
</evidence>
<comment type="similarity">
    <text evidence="2">Belongs to the bacterial solute-binding protein SsuA/TauA family.</text>
</comment>
<dbReference type="PANTHER" id="PTHR30024:SF47">
    <property type="entry name" value="TAURINE-BINDING PERIPLASMIC PROTEIN"/>
    <property type="match status" value="1"/>
</dbReference>
<name>A0A6G1U388_9BACT</name>
<proteinExistence type="inferred from homology"/>
<evidence type="ECO:0000313" key="5">
    <source>
        <dbReference type="EMBL" id="MQN81490.1"/>
    </source>
</evidence>
<dbReference type="SUPFAM" id="SSF53850">
    <property type="entry name" value="Periplasmic binding protein-like II"/>
    <property type="match status" value="1"/>
</dbReference>
<dbReference type="Pfam" id="PF09084">
    <property type="entry name" value="NMT1"/>
    <property type="match status" value="1"/>
</dbReference>
<dbReference type="PANTHER" id="PTHR30024">
    <property type="entry name" value="ALIPHATIC SULFONATES-BINDING PROTEIN-RELATED"/>
    <property type="match status" value="1"/>
</dbReference>
<evidence type="ECO:0000259" key="4">
    <source>
        <dbReference type="Pfam" id="PF09084"/>
    </source>
</evidence>
<organism evidence="5 6">
    <name type="scientific">Segatella copri</name>
    <dbReference type="NCBI Taxonomy" id="165179"/>
    <lineage>
        <taxon>Bacteria</taxon>
        <taxon>Pseudomonadati</taxon>
        <taxon>Bacteroidota</taxon>
        <taxon>Bacteroidia</taxon>
        <taxon>Bacteroidales</taxon>
        <taxon>Prevotellaceae</taxon>
        <taxon>Segatella</taxon>
    </lineage>
</organism>
<dbReference type="AlphaFoldDB" id="A0A6G1U388"/>
<dbReference type="OrthoDB" id="1081427at2"/>
<evidence type="ECO:0000313" key="6">
    <source>
        <dbReference type="Proteomes" id="UP000480425"/>
    </source>
</evidence>
<dbReference type="Gene3D" id="3.40.190.10">
    <property type="entry name" value="Periplasmic binding protein-like II"/>
    <property type="match status" value="2"/>
</dbReference>
<evidence type="ECO:0000256" key="2">
    <source>
        <dbReference type="ARBA" id="ARBA00010742"/>
    </source>
</evidence>
<dbReference type="PROSITE" id="PS51257">
    <property type="entry name" value="PROKAR_LIPOPROTEIN"/>
    <property type="match status" value="1"/>
</dbReference>
<dbReference type="GO" id="GO:0042597">
    <property type="term" value="C:periplasmic space"/>
    <property type="evidence" value="ECO:0007669"/>
    <property type="project" value="UniProtKB-SubCell"/>
</dbReference>
<keyword evidence="3" id="KW-0732">Signal</keyword>
<dbReference type="InterPro" id="IPR015168">
    <property type="entry name" value="SsuA/THI5"/>
</dbReference>
<comment type="caution">
    <text evidence="5">The sequence shown here is derived from an EMBL/GenBank/DDBJ whole genome shotgun (WGS) entry which is preliminary data.</text>
</comment>
<accession>A0A6G1U388</accession>
<evidence type="ECO:0000256" key="1">
    <source>
        <dbReference type="ARBA" id="ARBA00004418"/>
    </source>
</evidence>